<feature type="region of interest" description="Disordered" evidence="1">
    <location>
        <begin position="154"/>
        <end position="194"/>
    </location>
</feature>
<keyword evidence="2" id="KW-0472">Membrane</keyword>
<keyword evidence="2" id="KW-1133">Transmembrane helix</keyword>
<feature type="transmembrane region" description="Helical" evidence="2">
    <location>
        <begin position="129"/>
        <end position="148"/>
    </location>
</feature>
<accession>A0A0L0RV01</accession>
<feature type="transmembrane region" description="Helical" evidence="2">
    <location>
        <begin position="89"/>
        <end position="109"/>
    </location>
</feature>
<proteinExistence type="predicted"/>
<evidence type="ECO:0000256" key="1">
    <source>
        <dbReference type="SAM" id="MobiDB-lite"/>
    </source>
</evidence>
<feature type="transmembrane region" description="Helical" evidence="2">
    <location>
        <begin position="63"/>
        <end position="82"/>
    </location>
</feature>
<evidence type="ECO:0000256" key="2">
    <source>
        <dbReference type="SAM" id="Phobius"/>
    </source>
</evidence>
<organism evidence="3 4">
    <name type="scientific">Allomyces macrogynus (strain ATCC 38327)</name>
    <name type="common">Allomyces javanicus var. macrogynus</name>
    <dbReference type="NCBI Taxonomy" id="578462"/>
    <lineage>
        <taxon>Eukaryota</taxon>
        <taxon>Fungi</taxon>
        <taxon>Fungi incertae sedis</taxon>
        <taxon>Blastocladiomycota</taxon>
        <taxon>Blastocladiomycetes</taxon>
        <taxon>Blastocladiales</taxon>
        <taxon>Blastocladiaceae</taxon>
        <taxon>Allomyces</taxon>
    </lineage>
</organism>
<keyword evidence="4" id="KW-1185">Reference proteome</keyword>
<gene>
    <name evidence="3" type="ORF">AMAG_00249</name>
</gene>
<evidence type="ECO:0000313" key="3">
    <source>
        <dbReference type="EMBL" id="KNE54257.1"/>
    </source>
</evidence>
<dbReference type="OrthoDB" id="5742408at2759"/>
<dbReference type="AlphaFoldDB" id="A0A0L0RV01"/>
<reference evidence="3 4" key="1">
    <citation type="submission" date="2009-11" db="EMBL/GenBank/DDBJ databases">
        <title>Annotation of Allomyces macrogynus ATCC 38327.</title>
        <authorList>
            <consortium name="The Broad Institute Genome Sequencing Platform"/>
            <person name="Russ C."/>
            <person name="Cuomo C."/>
            <person name="Burger G."/>
            <person name="Gray M.W."/>
            <person name="Holland P.W.H."/>
            <person name="King N."/>
            <person name="Lang F.B.F."/>
            <person name="Roger A.J."/>
            <person name="Ruiz-Trillo I."/>
            <person name="Young S.K."/>
            <person name="Zeng Q."/>
            <person name="Gargeya S."/>
            <person name="Fitzgerald M."/>
            <person name="Haas B."/>
            <person name="Abouelleil A."/>
            <person name="Alvarado L."/>
            <person name="Arachchi H.M."/>
            <person name="Berlin A."/>
            <person name="Chapman S.B."/>
            <person name="Gearin G."/>
            <person name="Goldberg J."/>
            <person name="Griggs A."/>
            <person name="Gujja S."/>
            <person name="Hansen M."/>
            <person name="Heiman D."/>
            <person name="Howarth C."/>
            <person name="Larimer J."/>
            <person name="Lui A."/>
            <person name="MacDonald P.J.P."/>
            <person name="McCowen C."/>
            <person name="Montmayeur A."/>
            <person name="Murphy C."/>
            <person name="Neiman D."/>
            <person name="Pearson M."/>
            <person name="Priest M."/>
            <person name="Roberts A."/>
            <person name="Saif S."/>
            <person name="Shea T."/>
            <person name="Sisk P."/>
            <person name="Stolte C."/>
            <person name="Sykes S."/>
            <person name="Wortman J."/>
            <person name="Nusbaum C."/>
            <person name="Birren B."/>
        </authorList>
    </citation>
    <scope>NUCLEOTIDE SEQUENCE [LARGE SCALE GENOMIC DNA]</scope>
    <source>
        <strain evidence="3 4">ATCC 38327</strain>
    </source>
</reference>
<keyword evidence="2" id="KW-0812">Transmembrane</keyword>
<feature type="region of interest" description="Disordered" evidence="1">
    <location>
        <begin position="25"/>
        <end position="54"/>
    </location>
</feature>
<sequence length="205" mass="20696">MTTAAAAMTTLDALSSSSALTTELDTRSLARNNAPSNPASDDRTSAPDAVPPPRSRTHTLSCALLHALFLALEFSAASLLILTVSAAALTTACAAAAITAPYLVTIAVAQLHAAVAAPKPYHESARLKALKWSTATVVMAHAWVVAVARRGRMRTSPPSVPTAASDAAEARSRHASAGGTGAATTAGTAGPHPDALARTVLAQVS</sequence>
<dbReference type="EMBL" id="GG745328">
    <property type="protein sequence ID" value="KNE54257.1"/>
    <property type="molecule type" value="Genomic_DNA"/>
</dbReference>
<protein>
    <submittedName>
        <fullName evidence="3">Uncharacterized protein</fullName>
    </submittedName>
</protein>
<name>A0A0L0RV01_ALLM3</name>
<dbReference type="Proteomes" id="UP000054350">
    <property type="component" value="Unassembled WGS sequence"/>
</dbReference>
<reference evidence="4" key="2">
    <citation type="submission" date="2009-11" db="EMBL/GenBank/DDBJ databases">
        <title>The Genome Sequence of Allomyces macrogynus strain ATCC 38327.</title>
        <authorList>
            <consortium name="The Broad Institute Genome Sequencing Platform"/>
            <person name="Russ C."/>
            <person name="Cuomo C."/>
            <person name="Shea T."/>
            <person name="Young S.K."/>
            <person name="Zeng Q."/>
            <person name="Koehrsen M."/>
            <person name="Haas B."/>
            <person name="Borodovsky M."/>
            <person name="Guigo R."/>
            <person name="Alvarado L."/>
            <person name="Berlin A."/>
            <person name="Borenstein D."/>
            <person name="Chen Z."/>
            <person name="Engels R."/>
            <person name="Freedman E."/>
            <person name="Gellesch M."/>
            <person name="Goldberg J."/>
            <person name="Griggs A."/>
            <person name="Gujja S."/>
            <person name="Heiman D."/>
            <person name="Hepburn T."/>
            <person name="Howarth C."/>
            <person name="Jen D."/>
            <person name="Larson L."/>
            <person name="Lewis B."/>
            <person name="Mehta T."/>
            <person name="Park D."/>
            <person name="Pearson M."/>
            <person name="Roberts A."/>
            <person name="Saif S."/>
            <person name="Shenoy N."/>
            <person name="Sisk P."/>
            <person name="Stolte C."/>
            <person name="Sykes S."/>
            <person name="Walk T."/>
            <person name="White J."/>
            <person name="Yandava C."/>
            <person name="Burger G."/>
            <person name="Gray M.W."/>
            <person name="Holland P.W.H."/>
            <person name="King N."/>
            <person name="Lang F.B.F."/>
            <person name="Roger A.J."/>
            <person name="Ruiz-Trillo I."/>
            <person name="Lander E."/>
            <person name="Nusbaum C."/>
        </authorList>
    </citation>
    <scope>NUCLEOTIDE SEQUENCE [LARGE SCALE GENOMIC DNA]</scope>
    <source>
        <strain evidence="4">ATCC 38327</strain>
    </source>
</reference>
<evidence type="ECO:0000313" key="4">
    <source>
        <dbReference type="Proteomes" id="UP000054350"/>
    </source>
</evidence>
<dbReference type="VEuPathDB" id="FungiDB:AMAG_00249"/>
<feature type="compositionally biased region" description="Polar residues" evidence="1">
    <location>
        <begin position="29"/>
        <end position="39"/>
    </location>
</feature>